<dbReference type="SMART" id="SM01007">
    <property type="entry name" value="Aldolase_II"/>
    <property type="match status" value="1"/>
</dbReference>
<dbReference type="SUPFAM" id="SSF53639">
    <property type="entry name" value="AraD/HMP-PK domain-like"/>
    <property type="match status" value="1"/>
</dbReference>
<accession>A0A926EQF9</accession>
<dbReference type="EMBL" id="JACRTD010000005">
    <property type="protein sequence ID" value="MBC8585527.1"/>
    <property type="molecule type" value="Genomic_DNA"/>
</dbReference>
<keyword evidence="2 4" id="KW-0456">Lyase</keyword>
<comment type="caution">
    <text evidence="4">The sequence shown here is derived from an EMBL/GenBank/DDBJ whole genome shotgun (WGS) entry which is preliminary data.</text>
</comment>
<dbReference type="AlphaFoldDB" id="A0A926EQF9"/>
<evidence type="ECO:0000313" key="5">
    <source>
        <dbReference type="Proteomes" id="UP000623678"/>
    </source>
</evidence>
<keyword evidence="1" id="KW-0479">Metal-binding</keyword>
<feature type="domain" description="Class II aldolase/adducin N-terminal" evidence="3">
    <location>
        <begin position="8"/>
        <end position="185"/>
    </location>
</feature>
<dbReference type="InterPro" id="IPR001303">
    <property type="entry name" value="Aldolase_II/adducin_N"/>
</dbReference>
<dbReference type="PANTHER" id="PTHR22789">
    <property type="entry name" value="FUCULOSE PHOSPHATE ALDOLASE"/>
    <property type="match status" value="1"/>
</dbReference>
<dbReference type="InterPro" id="IPR036409">
    <property type="entry name" value="Aldolase_II/adducin_N_sf"/>
</dbReference>
<dbReference type="Proteomes" id="UP000623678">
    <property type="component" value="Unassembled WGS sequence"/>
</dbReference>
<dbReference type="GO" id="GO:0005829">
    <property type="term" value="C:cytosol"/>
    <property type="evidence" value="ECO:0007669"/>
    <property type="project" value="TreeGrafter"/>
</dbReference>
<protein>
    <submittedName>
        <fullName evidence="4">L-fuculose-phosphate aldolase</fullName>
        <ecNumber evidence="4">4.1.2.17</ecNumber>
    </submittedName>
</protein>
<dbReference type="InterPro" id="IPR050197">
    <property type="entry name" value="Aldolase_class_II_sugar_metab"/>
</dbReference>
<evidence type="ECO:0000259" key="3">
    <source>
        <dbReference type="SMART" id="SM01007"/>
    </source>
</evidence>
<dbReference type="Pfam" id="PF00596">
    <property type="entry name" value="Aldolase_II"/>
    <property type="match status" value="1"/>
</dbReference>
<dbReference type="RefSeq" id="WP_262395314.1">
    <property type="nucleotide sequence ID" value="NZ_JACRTD010000005.1"/>
</dbReference>
<dbReference type="GO" id="GO:0019323">
    <property type="term" value="P:pentose catabolic process"/>
    <property type="evidence" value="ECO:0007669"/>
    <property type="project" value="TreeGrafter"/>
</dbReference>
<gene>
    <name evidence="4" type="ORF">H8705_08020</name>
</gene>
<dbReference type="EC" id="4.1.2.17" evidence="4"/>
<dbReference type="GO" id="GO:0046872">
    <property type="term" value="F:metal ion binding"/>
    <property type="evidence" value="ECO:0007669"/>
    <property type="project" value="UniProtKB-KW"/>
</dbReference>
<evidence type="ECO:0000313" key="4">
    <source>
        <dbReference type="EMBL" id="MBC8585527.1"/>
    </source>
</evidence>
<organism evidence="4 5">
    <name type="scientific">Youxingia wuxianensis</name>
    <dbReference type="NCBI Taxonomy" id="2763678"/>
    <lineage>
        <taxon>Bacteria</taxon>
        <taxon>Bacillati</taxon>
        <taxon>Bacillota</taxon>
        <taxon>Clostridia</taxon>
        <taxon>Eubacteriales</taxon>
        <taxon>Oscillospiraceae</taxon>
        <taxon>Youxingia</taxon>
    </lineage>
</organism>
<evidence type="ECO:0000256" key="2">
    <source>
        <dbReference type="ARBA" id="ARBA00023239"/>
    </source>
</evidence>
<dbReference type="PANTHER" id="PTHR22789:SF0">
    <property type="entry name" value="3-OXO-TETRONATE 4-PHOSPHATE DECARBOXYLASE-RELATED"/>
    <property type="match status" value="1"/>
</dbReference>
<dbReference type="GO" id="GO:0008738">
    <property type="term" value="F:L-fuculose-phosphate aldolase activity"/>
    <property type="evidence" value="ECO:0007669"/>
    <property type="project" value="UniProtKB-EC"/>
</dbReference>
<evidence type="ECO:0000256" key="1">
    <source>
        <dbReference type="ARBA" id="ARBA00022723"/>
    </source>
</evidence>
<proteinExistence type="predicted"/>
<sequence>MLLEQERIDVVEYGKEMFSKGLTNGTSGNISVYNREKKLMAISPSGVGYFETKPEDVVVMDLDGNIVDGKFKPSSEVHLHSEVYRNKEDVNAVVHTHSDNSTVMGCLRWELPSVHYMLGAIGGTTVHCAQYATFGSLELGINAVKAMGPQKACFLANHGLLVCDVNLKKALALAEKVEWIAGIYLRTRSVGDPVILDDEEMSRVRERAKSYGQPSKA</sequence>
<dbReference type="NCBIfam" id="NF005302">
    <property type="entry name" value="PRK06833.1"/>
    <property type="match status" value="1"/>
</dbReference>
<reference evidence="4" key="1">
    <citation type="submission" date="2020-08" db="EMBL/GenBank/DDBJ databases">
        <title>Genome public.</title>
        <authorList>
            <person name="Liu C."/>
            <person name="Sun Q."/>
        </authorList>
    </citation>
    <scope>NUCLEOTIDE SEQUENCE</scope>
    <source>
        <strain evidence="4">NSJ-64</strain>
    </source>
</reference>
<keyword evidence="5" id="KW-1185">Reference proteome</keyword>
<dbReference type="Gene3D" id="3.40.225.10">
    <property type="entry name" value="Class II aldolase/adducin N-terminal domain"/>
    <property type="match status" value="1"/>
</dbReference>
<name>A0A926EQF9_9FIRM</name>